<dbReference type="InterPro" id="IPR051209">
    <property type="entry name" value="FAD-bind_Monooxygenase_sf"/>
</dbReference>
<proteinExistence type="inferred from homology"/>
<dbReference type="AlphaFoldDB" id="A0A0D2BBT6"/>
<protein>
    <submittedName>
        <fullName evidence="6">Uncharacterized protein</fullName>
    </submittedName>
</protein>
<name>A0A0D2BBT6_9EURO</name>
<comment type="similarity">
    <text evidence="2">Belongs to the FAD-binding monooxygenase family.</text>
</comment>
<dbReference type="GO" id="GO:0050660">
    <property type="term" value="F:flavin adenine dinucleotide binding"/>
    <property type="evidence" value="ECO:0007669"/>
    <property type="project" value="InterPro"/>
</dbReference>
<dbReference type="GO" id="GO:0004499">
    <property type="term" value="F:N,N-dimethylaniline monooxygenase activity"/>
    <property type="evidence" value="ECO:0007669"/>
    <property type="project" value="InterPro"/>
</dbReference>
<dbReference type="SUPFAM" id="SSF51905">
    <property type="entry name" value="FAD/NAD(P)-binding domain"/>
    <property type="match status" value="1"/>
</dbReference>
<keyword evidence="5" id="KW-0560">Oxidoreductase</keyword>
<keyword evidence="4" id="KW-0274">FAD</keyword>
<evidence type="ECO:0000256" key="2">
    <source>
        <dbReference type="ARBA" id="ARBA00010139"/>
    </source>
</evidence>
<organism evidence="6 7">
    <name type="scientific">Exophiala xenobiotica</name>
    <dbReference type="NCBI Taxonomy" id="348802"/>
    <lineage>
        <taxon>Eukaryota</taxon>
        <taxon>Fungi</taxon>
        <taxon>Dikarya</taxon>
        <taxon>Ascomycota</taxon>
        <taxon>Pezizomycotina</taxon>
        <taxon>Eurotiomycetes</taxon>
        <taxon>Chaetothyriomycetidae</taxon>
        <taxon>Chaetothyriales</taxon>
        <taxon>Herpotrichiellaceae</taxon>
        <taxon>Exophiala</taxon>
    </lineage>
</organism>
<reference evidence="6 7" key="1">
    <citation type="submission" date="2015-01" db="EMBL/GenBank/DDBJ databases">
        <title>The Genome Sequence of Exophiala xenobiotica CBS118157.</title>
        <authorList>
            <consortium name="The Broad Institute Genomics Platform"/>
            <person name="Cuomo C."/>
            <person name="de Hoog S."/>
            <person name="Gorbushina A."/>
            <person name="Stielow B."/>
            <person name="Teixiera M."/>
            <person name="Abouelleil A."/>
            <person name="Chapman S.B."/>
            <person name="Priest M."/>
            <person name="Young S.K."/>
            <person name="Wortman J."/>
            <person name="Nusbaum C."/>
            <person name="Birren B."/>
        </authorList>
    </citation>
    <scope>NUCLEOTIDE SEQUENCE [LARGE SCALE GENOMIC DNA]</scope>
    <source>
        <strain evidence="6 7">CBS 118157</strain>
    </source>
</reference>
<evidence type="ECO:0000313" key="7">
    <source>
        <dbReference type="Proteomes" id="UP000054342"/>
    </source>
</evidence>
<dbReference type="Pfam" id="PF00743">
    <property type="entry name" value="FMO-like"/>
    <property type="match status" value="1"/>
</dbReference>
<dbReference type="GeneID" id="25333162"/>
<accession>A0A0D2BBT6</accession>
<dbReference type="GO" id="GO:0050661">
    <property type="term" value="F:NADP binding"/>
    <property type="evidence" value="ECO:0007669"/>
    <property type="project" value="InterPro"/>
</dbReference>
<gene>
    <name evidence="6" type="ORF">PV05_11254</name>
</gene>
<dbReference type="Gene3D" id="3.50.50.60">
    <property type="entry name" value="FAD/NAD(P)-binding domain"/>
    <property type="match status" value="2"/>
</dbReference>
<dbReference type="Proteomes" id="UP000054342">
    <property type="component" value="Unassembled WGS sequence"/>
</dbReference>
<dbReference type="RefSeq" id="XP_013310170.1">
    <property type="nucleotide sequence ID" value="XM_013454716.1"/>
</dbReference>
<keyword evidence="7" id="KW-1185">Reference proteome</keyword>
<dbReference type="EMBL" id="KN847323">
    <property type="protein sequence ID" value="KIW49586.1"/>
    <property type="molecule type" value="Genomic_DNA"/>
</dbReference>
<evidence type="ECO:0000256" key="4">
    <source>
        <dbReference type="ARBA" id="ARBA00022827"/>
    </source>
</evidence>
<evidence type="ECO:0000256" key="5">
    <source>
        <dbReference type="ARBA" id="ARBA00023002"/>
    </source>
</evidence>
<dbReference type="InterPro" id="IPR020946">
    <property type="entry name" value="Flavin_mOase-like"/>
</dbReference>
<dbReference type="PANTHER" id="PTHR42877:SF1">
    <property type="entry name" value="FAD-BINDING MONOOXYGENASE STCW"/>
    <property type="match status" value="1"/>
</dbReference>
<evidence type="ECO:0000256" key="3">
    <source>
        <dbReference type="ARBA" id="ARBA00022630"/>
    </source>
</evidence>
<evidence type="ECO:0000256" key="1">
    <source>
        <dbReference type="ARBA" id="ARBA00001974"/>
    </source>
</evidence>
<dbReference type="PANTHER" id="PTHR42877">
    <property type="entry name" value="L-ORNITHINE N(5)-MONOOXYGENASE-RELATED"/>
    <property type="match status" value="1"/>
</dbReference>
<keyword evidence="3" id="KW-0285">Flavoprotein</keyword>
<dbReference type="InterPro" id="IPR036188">
    <property type="entry name" value="FAD/NAD-bd_sf"/>
</dbReference>
<dbReference type="OrthoDB" id="74360at2759"/>
<sequence>MECDDGETGTATILVEHAAEGENRMIIIILGANHAGMDVERVEGLFGCDRDRHSSPHVVVIQGELPRTTTLALTTTLQYPNCACDIPSHAYSFKWALNPEWPRFFSKSEDIWQYLDKICKVFSLRRYMTFNASVVECRWKPQQGKWSVKYEQIINGETLAFEETCDILLHLTGVLNKPAWPSVDGLDVFKGKVIHTASWPKGYNQAQWQKEKVAVIGSGASSIQTVPGMQPFVRHMDIFVRTAVWFVQIARNYGQNYEYSQHDKSTFRKDKRRIVEHAKDLEDQVNGIFDGFFRDSDAQKDLRDTYTARMTSMIKDEKLRKGFTPKFAVGCRRVTPGDPYIEAVQQPNVSVHFTDMQRLTENGVVGMDGIERQVDTVICATGFDVSFRPVFPVIGEHGVDLAAKWKKIPECYLGITIPGFPNLATFIGPTWPISNGSCLGPLDAVGNYAIQMI</sequence>
<comment type="cofactor">
    <cofactor evidence="1">
        <name>FAD</name>
        <dbReference type="ChEBI" id="CHEBI:57692"/>
    </cofactor>
</comment>
<evidence type="ECO:0000313" key="6">
    <source>
        <dbReference type="EMBL" id="KIW49586.1"/>
    </source>
</evidence>
<dbReference type="HOGENOM" id="CLU_006937_6_2_1"/>